<feature type="region of interest" description="Disordered" evidence="1">
    <location>
        <begin position="53"/>
        <end position="73"/>
    </location>
</feature>
<accession>A0A6A6H197</accession>
<keyword evidence="2" id="KW-0812">Transmembrane</keyword>
<dbReference type="OrthoDB" id="5393404at2759"/>
<dbReference type="AlphaFoldDB" id="A0A6A6H197"/>
<feature type="compositionally biased region" description="Polar residues" evidence="1">
    <location>
        <begin position="393"/>
        <end position="403"/>
    </location>
</feature>
<proteinExistence type="predicted"/>
<keyword evidence="2" id="KW-1133">Transmembrane helix</keyword>
<reference evidence="3" key="1">
    <citation type="journal article" date="2020" name="Stud. Mycol.">
        <title>101 Dothideomycetes genomes: a test case for predicting lifestyles and emergence of pathogens.</title>
        <authorList>
            <person name="Haridas S."/>
            <person name="Albert R."/>
            <person name="Binder M."/>
            <person name="Bloem J."/>
            <person name="Labutti K."/>
            <person name="Salamov A."/>
            <person name="Andreopoulos B."/>
            <person name="Baker S."/>
            <person name="Barry K."/>
            <person name="Bills G."/>
            <person name="Bluhm B."/>
            <person name="Cannon C."/>
            <person name="Castanera R."/>
            <person name="Culley D."/>
            <person name="Daum C."/>
            <person name="Ezra D."/>
            <person name="Gonzalez J."/>
            <person name="Henrissat B."/>
            <person name="Kuo A."/>
            <person name="Liang C."/>
            <person name="Lipzen A."/>
            <person name="Lutzoni F."/>
            <person name="Magnuson J."/>
            <person name="Mondo S."/>
            <person name="Nolan M."/>
            <person name="Ohm R."/>
            <person name="Pangilinan J."/>
            <person name="Park H.-J."/>
            <person name="Ramirez L."/>
            <person name="Alfaro M."/>
            <person name="Sun H."/>
            <person name="Tritt A."/>
            <person name="Yoshinaga Y."/>
            <person name="Zwiers L.-H."/>
            <person name="Turgeon B."/>
            <person name="Goodwin S."/>
            <person name="Spatafora J."/>
            <person name="Crous P."/>
            <person name="Grigoriev I."/>
        </authorList>
    </citation>
    <scope>NUCLEOTIDE SEQUENCE</scope>
    <source>
        <strain evidence="3">Tuck. ex Michener</strain>
    </source>
</reference>
<feature type="compositionally biased region" description="Gly residues" evidence="1">
    <location>
        <begin position="173"/>
        <end position="184"/>
    </location>
</feature>
<feature type="compositionally biased region" description="Basic and acidic residues" evidence="1">
    <location>
        <begin position="62"/>
        <end position="73"/>
    </location>
</feature>
<feature type="compositionally biased region" description="Basic and acidic residues" evidence="1">
    <location>
        <begin position="245"/>
        <end position="259"/>
    </location>
</feature>
<keyword evidence="4" id="KW-1185">Reference proteome</keyword>
<feature type="compositionally biased region" description="Basic and acidic residues" evidence="1">
    <location>
        <begin position="462"/>
        <end position="479"/>
    </location>
</feature>
<feature type="compositionally biased region" description="Low complexity" evidence="1">
    <location>
        <begin position="300"/>
        <end position="311"/>
    </location>
</feature>
<evidence type="ECO:0000256" key="2">
    <source>
        <dbReference type="SAM" id="Phobius"/>
    </source>
</evidence>
<feature type="compositionally biased region" description="Basic and acidic residues" evidence="1">
    <location>
        <begin position="278"/>
        <end position="294"/>
    </location>
</feature>
<evidence type="ECO:0000313" key="3">
    <source>
        <dbReference type="EMBL" id="KAF2231856.1"/>
    </source>
</evidence>
<organism evidence="3 4">
    <name type="scientific">Viridothelium virens</name>
    <name type="common">Speckled blister lichen</name>
    <name type="synonym">Trypethelium virens</name>
    <dbReference type="NCBI Taxonomy" id="1048519"/>
    <lineage>
        <taxon>Eukaryota</taxon>
        <taxon>Fungi</taxon>
        <taxon>Dikarya</taxon>
        <taxon>Ascomycota</taxon>
        <taxon>Pezizomycotina</taxon>
        <taxon>Dothideomycetes</taxon>
        <taxon>Dothideomycetes incertae sedis</taxon>
        <taxon>Trypetheliales</taxon>
        <taxon>Trypetheliaceae</taxon>
        <taxon>Viridothelium</taxon>
    </lineage>
</organism>
<name>A0A6A6H197_VIRVR</name>
<evidence type="ECO:0000313" key="4">
    <source>
        <dbReference type="Proteomes" id="UP000800092"/>
    </source>
</evidence>
<evidence type="ECO:0000256" key="1">
    <source>
        <dbReference type="SAM" id="MobiDB-lite"/>
    </source>
</evidence>
<keyword evidence="2" id="KW-0472">Membrane</keyword>
<feature type="compositionally biased region" description="Basic and acidic residues" evidence="1">
    <location>
        <begin position="312"/>
        <end position="326"/>
    </location>
</feature>
<feature type="region of interest" description="Disordered" evidence="1">
    <location>
        <begin position="158"/>
        <end position="199"/>
    </location>
</feature>
<feature type="transmembrane region" description="Helical" evidence="2">
    <location>
        <begin position="112"/>
        <end position="134"/>
    </location>
</feature>
<gene>
    <name evidence="3" type="ORF">EV356DRAFT_506492</name>
</gene>
<dbReference type="EMBL" id="ML991822">
    <property type="protein sequence ID" value="KAF2231856.1"/>
    <property type="molecule type" value="Genomic_DNA"/>
</dbReference>
<feature type="region of interest" description="Disordered" evidence="1">
    <location>
        <begin position="232"/>
        <end position="479"/>
    </location>
</feature>
<sequence length="479" mass="52679">MAPLPQTLATISHRIHDAFADVKISSINLSPFEIAQLAMKMQPQPSKVSDIPYSDSLGQSSHPEHGLVRRDSTPVSEMDNHILSKRLTTAPNPTYTPGAGTQPYYKFNNKGYFALFAILGAAMVLASIWFFFWARNGGFQWRRGDWEDYKSTVLRRKGPDGKTLSNATKSTKLGGGSVVAGMGGKTKKKGDRYTDKSSKWGDEMAEMEAGYSHKHGKSKRTKDPELAAYRAEKPARIGGLNRQADGSHFDYSNTDRSEAMTDFSEPPPLVPSKPSAKSKKEKDKAVKAEKEAAKRRAKLRLAAAKNAAKVEATMKKTEEKHRKEALKQQAKSAKKEPSSSLKRPPPPPSVTVTDDDGSTVWTGPSASGSGGTGQTGDSYYNSYRPHAAPMPSQPVSARSQRTSYDGYRSSRHQHQHQRSRYLDDLDEMTEASSETGTKVYEHHIPGLGRPAKKPGYRRGGGTRRDSLSDSEGETRTTRS</sequence>
<feature type="compositionally biased region" description="Basic residues" evidence="1">
    <location>
        <begin position="409"/>
        <end position="419"/>
    </location>
</feature>
<protein>
    <submittedName>
        <fullName evidence="3">Uncharacterized protein</fullName>
    </submittedName>
</protein>
<dbReference type="Proteomes" id="UP000800092">
    <property type="component" value="Unassembled WGS sequence"/>
</dbReference>